<proteinExistence type="predicted"/>
<protein>
    <submittedName>
        <fullName evidence="2">Uncharacterized protein</fullName>
    </submittedName>
</protein>
<gene>
    <name evidence="2" type="ORF">BpHYR1_007772</name>
</gene>
<comment type="caution">
    <text evidence="2">The sequence shown here is derived from an EMBL/GenBank/DDBJ whole genome shotgun (WGS) entry which is preliminary data.</text>
</comment>
<name>A0A3M7SYV3_BRAPC</name>
<sequence length="137" mass="14737">MHLVRAEKSAIGRTLEPGLLTKKKVPQKRGTFVSGTGSMILALRRDVITLSLSESEAGILLRYPWRALGTGKDLLNWEIEVGGEKYSSISILRDSRLGSSLRGWNLIDMSEVGDGDSDVVASEGLDSESTSSGSLPC</sequence>
<evidence type="ECO:0000256" key="1">
    <source>
        <dbReference type="SAM" id="MobiDB-lite"/>
    </source>
</evidence>
<evidence type="ECO:0000313" key="2">
    <source>
        <dbReference type="EMBL" id="RNA40768.1"/>
    </source>
</evidence>
<accession>A0A3M7SYV3</accession>
<reference evidence="2 3" key="1">
    <citation type="journal article" date="2018" name="Sci. Rep.">
        <title>Genomic signatures of local adaptation to the degree of environmental predictability in rotifers.</title>
        <authorList>
            <person name="Franch-Gras L."/>
            <person name="Hahn C."/>
            <person name="Garcia-Roger E.M."/>
            <person name="Carmona M.J."/>
            <person name="Serra M."/>
            <person name="Gomez A."/>
        </authorList>
    </citation>
    <scope>NUCLEOTIDE SEQUENCE [LARGE SCALE GENOMIC DNA]</scope>
    <source>
        <strain evidence="2">HYR1</strain>
    </source>
</reference>
<feature type="compositionally biased region" description="Polar residues" evidence="1">
    <location>
        <begin position="127"/>
        <end position="137"/>
    </location>
</feature>
<dbReference type="AlphaFoldDB" id="A0A3M7SYV3"/>
<dbReference type="Proteomes" id="UP000276133">
    <property type="component" value="Unassembled WGS sequence"/>
</dbReference>
<dbReference type="EMBL" id="REGN01000597">
    <property type="protein sequence ID" value="RNA40768.1"/>
    <property type="molecule type" value="Genomic_DNA"/>
</dbReference>
<keyword evidence="3" id="KW-1185">Reference proteome</keyword>
<feature type="region of interest" description="Disordered" evidence="1">
    <location>
        <begin position="118"/>
        <end position="137"/>
    </location>
</feature>
<evidence type="ECO:0000313" key="3">
    <source>
        <dbReference type="Proteomes" id="UP000276133"/>
    </source>
</evidence>
<organism evidence="2 3">
    <name type="scientific">Brachionus plicatilis</name>
    <name type="common">Marine rotifer</name>
    <name type="synonym">Brachionus muelleri</name>
    <dbReference type="NCBI Taxonomy" id="10195"/>
    <lineage>
        <taxon>Eukaryota</taxon>
        <taxon>Metazoa</taxon>
        <taxon>Spiralia</taxon>
        <taxon>Gnathifera</taxon>
        <taxon>Rotifera</taxon>
        <taxon>Eurotatoria</taxon>
        <taxon>Monogononta</taxon>
        <taxon>Pseudotrocha</taxon>
        <taxon>Ploima</taxon>
        <taxon>Brachionidae</taxon>
        <taxon>Brachionus</taxon>
    </lineage>
</organism>